<reference evidence="1 2" key="1">
    <citation type="journal article" date="2024" name="J Genomics">
        <title>Draft genome sequencing and assembly of Favolaschia claudopus CIRM-BRFM 2984 isolated from oak limbs.</title>
        <authorList>
            <person name="Navarro D."/>
            <person name="Drula E."/>
            <person name="Chaduli D."/>
            <person name="Cazenave R."/>
            <person name="Ahrendt S."/>
            <person name="Wang J."/>
            <person name="Lipzen A."/>
            <person name="Daum C."/>
            <person name="Barry K."/>
            <person name="Grigoriev I.V."/>
            <person name="Favel A."/>
            <person name="Rosso M.N."/>
            <person name="Martin F."/>
        </authorList>
    </citation>
    <scope>NUCLEOTIDE SEQUENCE [LARGE SCALE GENOMIC DNA]</scope>
    <source>
        <strain evidence="1 2">CIRM-BRFM 2984</strain>
    </source>
</reference>
<sequence length="121" mass="13430">MSLGRGARAMALRHAAQKVMTGSVNLAIRCSDGTKVHLKRVDRDEHRTILHLNSLPKAPENRTVPLIENIILDDDTIVIVMPSLKSFHQDPDFVGAKALVSAVHELMLGIDFMHKHNVAHQ</sequence>
<name>A0AAW0C4Z6_9AGAR</name>
<protein>
    <recommendedName>
        <fullName evidence="3">Protein kinase domain-containing protein</fullName>
    </recommendedName>
</protein>
<dbReference type="SUPFAM" id="SSF56112">
    <property type="entry name" value="Protein kinase-like (PK-like)"/>
    <property type="match status" value="1"/>
</dbReference>
<dbReference type="AlphaFoldDB" id="A0AAW0C4Z6"/>
<comment type="caution">
    <text evidence="1">The sequence shown here is derived from an EMBL/GenBank/DDBJ whole genome shotgun (WGS) entry which is preliminary data.</text>
</comment>
<keyword evidence="2" id="KW-1185">Reference proteome</keyword>
<dbReference type="EMBL" id="JAWWNJ010000021">
    <property type="protein sequence ID" value="KAK7034148.1"/>
    <property type="molecule type" value="Genomic_DNA"/>
</dbReference>
<dbReference type="Proteomes" id="UP001362999">
    <property type="component" value="Unassembled WGS sequence"/>
</dbReference>
<evidence type="ECO:0000313" key="2">
    <source>
        <dbReference type="Proteomes" id="UP001362999"/>
    </source>
</evidence>
<organism evidence="1 2">
    <name type="scientific">Favolaschia claudopus</name>
    <dbReference type="NCBI Taxonomy" id="2862362"/>
    <lineage>
        <taxon>Eukaryota</taxon>
        <taxon>Fungi</taxon>
        <taxon>Dikarya</taxon>
        <taxon>Basidiomycota</taxon>
        <taxon>Agaricomycotina</taxon>
        <taxon>Agaricomycetes</taxon>
        <taxon>Agaricomycetidae</taxon>
        <taxon>Agaricales</taxon>
        <taxon>Marasmiineae</taxon>
        <taxon>Mycenaceae</taxon>
        <taxon>Favolaschia</taxon>
    </lineage>
</organism>
<dbReference type="InterPro" id="IPR011009">
    <property type="entry name" value="Kinase-like_dom_sf"/>
</dbReference>
<gene>
    <name evidence="1" type="ORF">R3P38DRAFT_3184904</name>
</gene>
<evidence type="ECO:0000313" key="1">
    <source>
        <dbReference type="EMBL" id="KAK7034148.1"/>
    </source>
</evidence>
<evidence type="ECO:0008006" key="3">
    <source>
        <dbReference type="Google" id="ProtNLM"/>
    </source>
</evidence>
<proteinExistence type="predicted"/>
<accession>A0AAW0C4Z6</accession>